<feature type="region of interest" description="Disordered" evidence="5">
    <location>
        <begin position="520"/>
        <end position="681"/>
    </location>
</feature>
<dbReference type="Pfam" id="PF13639">
    <property type="entry name" value="zf-RING_2"/>
    <property type="match status" value="1"/>
</dbReference>
<feature type="compositionally biased region" description="Low complexity" evidence="5">
    <location>
        <begin position="172"/>
        <end position="207"/>
    </location>
</feature>
<dbReference type="Gene3D" id="3.30.40.10">
    <property type="entry name" value="Zinc/RING finger domain, C3HC4 (zinc finger)"/>
    <property type="match status" value="1"/>
</dbReference>
<evidence type="ECO:0000256" key="4">
    <source>
        <dbReference type="PROSITE-ProRule" id="PRU00175"/>
    </source>
</evidence>
<keyword evidence="8" id="KW-1185">Reference proteome</keyword>
<feature type="region of interest" description="Disordered" evidence="5">
    <location>
        <begin position="168"/>
        <end position="357"/>
    </location>
</feature>
<dbReference type="PANTHER" id="PTHR14155">
    <property type="entry name" value="RING FINGER DOMAIN-CONTAINING"/>
    <property type="match status" value="1"/>
</dbReference>
<feature type="compositionally biased region" description="Low complexity" evidence="5">
    <location>
        <begin position="220"/>
        <end position="239"/>
    </location>
</feature>
<feature type="region of interest" description="Disordered" evidence="5">
    <location>
        <begin position="1"/>
        <end position="126"/>
    </location>
</feature>
<organism evidence="7 8">
    <name type="scientific">Tuber aestivum</name>
    <name type="common">summer truffle</name>
    <dbReference type="NCBI Taxonomy" id="59557"/>
    <lineage>
        <taxon>Eukaryota</taxon>
        <taxon>Fungi</taxon>
        <taxon>Dikarya</taxon>
        <taxon>Ascomycota</taxon>
        <taxon>Pezizomycotina</taxon>
        <taxon>Pezizomycetes</taxon>
        <taxon>Pezizales</taxon>
        <taxon>Tuberaceae</taxon>
        <taxon>Tuber</taxon>
    </lineage>
</organism>
<protein>
    <recommendedName>
        <fullName evidence="6">RING-type domain-containing protein</fullName>
    </recommendedName>
</protein>
<dbReference type="InterPro" id="IPR053238">
    <property type="entry name" value="RING-H2_zinc_finger"/>
</dbReference>
<dbReference type="SUPFAM" id="SSF57850">
    <property type="entry name" value="RING/U-box"/>
    <property type="match status" value="1"/>
</dbReference>
<feature type="compositionally biased region" description="Low complexity" evidence="5">
    <location>
        <begin position="274"/>
        <end position="287"/>
    </location>
</feature>
<reference evidence="7" key="1">
    <citation type="submission" date="2015-10" db="EMBL/GenBank/DDBJ databases">
        <authorList>
            <person name="Regsiter A."/>
            <person name="william w."/>
        </authorList>
    </citation>
    <scope>NUCLEOTIDE SEQUENCE</scope>
    <source>
        <strain evidence="7">Montdore</strain>
    </source>
</reference>
<feature type="compositionally biased region" description="Low complexity" evidence="5">
    <location>
        <begin position="247"/>
        <end position="263"/>
    </location>
</feature>
<evidence type="ECO:0000259" key="6">
    <source>
        <dbReference type="PROSITE" id="PS50089"/>
    </source>
</evidence>
<evidence type="ECO:0000256" key="3">
    <source>
        <dbReference type="ARBA" id="ARBA00022833"/>
    </source>
</evidence>
<evidence type="ECO:0000256" key="1">
    <source>
        <dbReference type="ARBA" id="ARBA00022723"/>
    </source>
</evidence>
<keyword evidence="2 4" id="KW-0863">Zinc-finger</keyword>
<keyword evidence="1" id="KW-0479">Metal-binding</keyword>
<evidence type="ECO:0000256" key="2">
    <source>
        <dbReference type="ARBA" id="ARBA00022771"/>
    </source>
</evidence>
<feature type="compositionally biased region" description="Low complexity" evidence="5">
    <location>
        <begin position="74"/>
        <end position="95"/>
    </location>
</feature>
<feature type="domain" description="RING-type" evidence="6">
    <location>
        <begin position="790"/>
        <end position="833"/>
    </location>
</feature>
<dbReference type="AlphaFoldDB" id="A0A292PQT3"/>
<dbReference type="InterPro" id="IPR013083">
    <property type="entry name" value="Znf_RING/FYVE/PHD"/>
</dbReference>
<evidence type="ECO:0000313" key="8">
    <source>
        <dbReference type="Proteomes" id="UP001412239"/>
    </source>
</evidence>
<feature type="compositionally biased region" description="Low complexity" evidence="5">
    <location>
        <begin position="320"/>
        <end position="334"/>
    </location>
</feature>
<dbReference type="SMART" id="SM00184">
    <property type="entry name" value="RING"/>
    <property type="match status" value="1"/>
</dbReference>
<feature type="compositionally biased region" description="Low complexity" evidence="5">
    <location>
        <begin position="672"/>
        <end position="681"/>
    </location>
</feature>
<feature type="region of interest" description="Disordered" evidence="5">
    <location>
        <begin position="836"/>
        <end position="866"/>
    </location>
</feature>
<dbReference type="GO" id="GO:0008270">
    <property type="term" value="F:zinc ion binding"/>
    <property type="evidence" value="ECO:0007669"/>
    <property type="project" value="UniProtKB-KW"/>
</dbReference>
<keyword evidence="3" id="KW-0862">Zinc</keyword>
<dbReference type="CDD" id="cd16461">
    <property type="entry name" value="RING-H2_EL5-like"/>
    <property type="match status" value="1"/>
</dbReference>
<feature type="compositionally biased region" description="Polar residues" evidence="5">
    <location>
        <begin position="43"/>
        <end position="60"/>
    </location>
</feature>
<feature type="compositionally biased region" description="Basic residues" evidence="5">
    <location>
        <begin position="520"/>
        <end position="532"/>
    </location>
</feature>
<name>A0A292PQT3_9PEZI</name>
<proteinExistence type="predicted"/>
<dbReference type="PROSITE" id="PS50089">
    <property type="entry name" value="ZF_RING_2"/>
    <property type="match status" value="1"/>
</dbReference>
<dbReference type="PANTHER" id="PTHR14155:SF627">
    <property type="entry name" value="OS06G0192800 PROTEIN"/>
    <property type="match status" value="1"/>
</dbReference>
<evidence type="ECO:0000313" key="7">
    <source>
        <dbReference type="EMBL" id="CUS09141.1"/>
    </source>
</evidence>
<sequence>MQPPSPNPSITFGPLVSLSGEPISEEPSLNRVPSSLDFAFSEPANTLHSHQMGQGASTPQDGRETSATRRSGAQQQQQQQQQQEQELQLQQQQQQNGGVGASQNSAAQNVTRNSINSGVSDETATAVLRRSRRLRNHIEHISRIGNRIMSPGSSSTSVGNRMQNIRFRSRSSRFSNSRSPSPTSLGGSSRTRPSSPRTRPRNIPRSTYIPESDFGDMMDISPVTTITPQPQTPSFASPAEPVPPAESRPSRMSRVRSSLSISSWPNILPDIRTGSSARPPSGRPSQSRSRRASMFGSAFGDHSHSGDIDIDMPSAPDPNPVSQSGPSQSSTPQSRQDRPASGAGTLMDELDNNPARVRPGEDQAAMLSRLLSVAAAATAASLVGGTEQAIREAEDVAGDNGGDGSFESFLRALQNGRLAAALRNGGNELGGGTPADGERAESVMPPLNFFRMFRFGSNANSNADHGREEGPDGSRSRMVPVIIVGIRSVTPRDTTEAEGNRPAPFFDALANLPVNIPSIHRRPRLSNSHRRASVGGAPGSSFGFDNQRHSRGASVGSFRPTSELDTLPVPPSLSESSSGALPPPSSPADPGMPIFRQEPPAPESRAPVDSPEVNALSDDTGVEYGSGREPSRRRLSRRLSSPEALPPLGRSGGSSNSGSTSSANGGGGSGGSRRPSGSPEGTRSWIIYVLGGSYPEDHPILTTPSLFTDVSINSRVVDLGINSALKADTFVQFANIELAPTYEDMMLLSSLLGPAKPPVATRDDVNSAGGIFTFGDGGALGAEIAEGDRCLICLGDYEDGEQCRQLTKCQHVFHKDCIDEWLTTGRNSCPLCRGQGVNEKEQSDHAPPPAASDPLAQDPLGAVTAS</sequence>
<dbReference type="InterPro" id="IPR001841">
    <property type="entry name" value="Znf_RING"/>
</dbReference>
<evidence type="ECO:0000256" key="5">
    <source>
        <dbReference type="SAM" id="MobiDB-lite"/>
    </source>
</evidence>
<gene>
    <name evidence="7" type="ORF">GSTUAT00006777001</name>
</gene>
<accession>A0A292PQT3</accession>
<dbReference type="EMBL" id="LN891097">
    <property type="protein sequence ID" value="CUS09141.1"/>
    <property type="molecule type" value="Genomic_DNA"/>
</dbReference>
<feature type="compositionally biased region" description="Low complexity" evidence="5">
    <location>
        <begin position="638"/>
        <end position="663"/>
    </location>
</feature>
<feature type="compositionally biased region" description="Polar residues" evidence="5">
    <location>
        <begin position="101"/>
        <end position="123"/>
    </location>
</feature>
<dbReference type="Proteomes" id="UP001412239">
    <property type="component" value="Unassembled WGS sequence"/>
</dbReference>